<dbReference type="Proteomes" id="UP000467700">
    <property type="component" value="Unassembled WGS sequence"/>
</dbReference>
<organism evidence="2 3">
    <name type="scientific">Cyclocybe aegerita</name>
    <name type="common">Black poplar mushroom</name>
    <name type="synonym">Agrocybe aegerita</name>
    <dbReference type="NCBI Taxonomy" id="1973307"/>
    <lineage>
        <taxon>Eukaryota</taxon>
        <taxon>Fungi</taxon>
        <taxon>Dikarya</taxon>
        <taxon>Basidiomycota</taxon>
        <taxon>Agaricomycotina</taxon>
        <taxon>Agaricomycetes</taxon>
        <taxon>Agaricomycetidae</taxon>
        <taxon>Agaricales</taxon>
        <taxon>Agaricineae</taxon>
        <taxon>Bolbitiaceae</taxon>
        <taxon>Cyclocybe</taxon>
    </lineage>
</organism>
<feature type="region of interest" description="Disordered" evidence="1">
    <location>
        <begin position="41"/>
        <end position="169"/>
    </location>
</feature>
<dbReference type="OrthoDB" id="10689842at2759"/>
<evidence type="ECO:0000313" key="3">
    <source>
        <dbReference type="Proteomes" id="UP000467700"/>
    </source>
</evidence>
<protein>
    <submittedName>
        <fullName evidence="2">Uncharacterized protein</fullName>
    </submittedName>
</protein>
<reference evidence="2 3" key="1">
    <citation type="submission" date="2020-01" db="EMBL/GenBank/DDBJ databases">
        <authorList>
            <person name="Gupta K D."/>
        </authorList>
    </citation>
    <scope>NUCLEOTIDE SEQUENCE [LARGE SCALE GENOMIC DNA]</scope>
</reference>
<evidence type="ECO:0000256" key="1">
    <source>
        <dbReference type="SAM" id="MobiDB-lite"/>
    </source>
</evidence>
<name>A0A8S0VZN4_CYCAE</name>
<proteinExistence type="predicted"/>
<dbReference type="EMBL" id="CACVBS010000072">
    <property type="protein sequence ID" value="CAA7268914.1"/>
    <property type="molecule type" value="Genomic_DNA"/>
</dbReference>
<feature type="compositionally biased region" description="Polar residues" evidence="1">
    <location>
        <begin position="110"/>
        <end position="123"/>
    </location>
</feature>
<feature type="compositionally biased region" description="Acidic residues" evidence="1">
    <location>
        <begin position="1162"/>
        <end position="1174"/>
    </location>
</feature>
<evidence type="ECO:0000313" key="2">
    <source>
        <dbReference type="EMBL" id="CAA7268914.1"/>
    </source>
</evidence>
<sequence>MAPVIARITEMKSTHRRHEARYKSSVCYSNRSLAQYFLPTTQKPQTAPNHDRESPPTNTKIELTHTADTPEDDAGPPPKAVKKTKNVGAAKSARDKAASKSKPPPAAGTPNATDAEASTSNAPTRPRPATRSGETGKTPEELAAEKEKKAKEREAQKKEREEKRTVREGKITEKLAAEVEEMTSKAEDQNAERMKVDELRELMDSMILGQGLITLGVGRHLERDKNGVVTETGPRGNGNSGTLARPLLPIPEHLIIIATTKDVINTAKLAKKGSNNFPAVEFIKDVGLVLVIQGHHREAANKKIHIIPIKNLEEANRAIAQGTTKGQNSQAMEAYRGLRIVSLDILQTQASWGALFVDNDAVEAHYLKQHLQNTWSANHPVIQNADRVQDTFVLGIKTVRENTDVQARSQLKDLLIPKGGKQENSQMKALFEDIALLRAYADLTEFKVFDDPKFPAFKELYERRKFAESFTRPFVQWGTLTFRYMTGDPDLVPSLPVLKDIDARNPAAKMFTYEDSKDWKYLPSMLDFSFGAILTEAYEKFLAPDFISFGTSVELSVETDGEDMEYDWTEAMTGYQDEVIKKVEDWVAMAEREPAQENQPLSDEDKEINRRLEGLVGRLETLFHPTARIGMRHIRSLKTPVPLFTPDLHSDIGHSMHQQEADGHMLLQLLDPLQVAYSGHHGGIPRFATRLDEHARFAYFNSNGNKGLTHPRQLTSDVRDDLLLQAEYAWAFVFGGRKTILPAICSVAKQFISGVRPKTLLACTSFLANPKNKYAATAVPVMNTNPIESFAWCIASRLRGWVKGQETREVHAMKTHKYKKGNAFFDARNPKHLLTSFYPPCRESLTKSPEQEKTLSSTQRTLYKQIFEVLQHSSINWGYMLPNSINNSLYPLARFGLQAVDNIPHMQFILGEDLIFDAFKTFSFFFYPDDSTPETRAWMFIDGKERKSNVHQIFDKSKSILVQDTMLAEGRKIDMQAAKTIIAVSTATLAHIGVPCIRPGSEGADDEVLLLAQDMETAYTNFVNELVKATLRRRHKFDGKFRATDVIRPDVVSRYLADTLQIEMASSIASAVEVDNHNTAATTREGLKLIENAQPTLAKLSRAATRKLKQEVTQAARKKSSTRASTRANSEAETLAIRAHSPEANGGEPDFEHEDAMQVDMPEGDGDEEDDGDDGDHRHHGDPNAEANSITMARESDQDIADDQYNADEVPGEDDPVGDDNSDGHSTPSTPVKGKNKRPHRDSPGSEPAGEPSGLPDDTHRASSKKPSSPPPKKARVGDMTMAGKVIIPSSSETDEVGPQKKPSRFSPPPVLPMKARIA</sequence>
<comment type="caution">
    <text evidence="2">The sequence shown here is derived from an EMBL/GenBank/DDBJ whole genome shotgun (WGS) entry which is preliminary data.</text>
</comment>
<feature type="compositionally biased region" description="Basic and acidic residues" evidence="1">
    <location>
        <begin position="137"/>
        <end position="169"/>
    </location>
</feature>
<feature type="region of interest" description="Disordered" evidence="1">
    <location>
        <begin position="1104"/>
        <end position="1319"/>
    </location>
</feature>
<keyword evidence="3" id="KW-1185">Reference proteome</keyword>
<feature type="compositionally biased region" description="Acidic residues" evidence="1">
    <location>
        <begin position="1198"/>
        <end position="1221"/>
    </location>
</feature>
<gene>
    <name evidence="2" type="ORF">AAE3_LOCUS11194</name>
</gene>
<accession>A0A8S0VZN4</accession>
<feature type="compositionally biased region" description="Polar residues" evidence="1">
    <location>
        <begin position="1122"/>
        <end position="1132"/>
    </location>
</feature>